<dbReference type="InterPro" id="IPR000209">
    <property type="entry name" value="Peptidase_S8/S53_dom"/>
</dbReference>
<keyword evidence="13" id="KW-0865">Zymogen</keyword>
<evidence type="ECO:0000256" key="9">
    <source>
        <dbReference type="ARBA" id="ARBA00022801"/>
    </source>
</evidence>
<keyword evidence="6 15" id="KW-0645">Protease</keyword>
<feature type="region of interest" description="Disordered" evidence="16">
    <location>
        <begin position="22"/>
        <end position="41"/>
    </location>
</feature>
<evidence type="ECO:0000256" key="1">
    <source>
        <dbReference type="ARBA" id="ARBA00001910"/>
    </source>
</evidence>
<dbReference type="RefSeq" id="XP_062633011.1">
    <property type="nucleotide sequence ID" value="XM_062778580.1"/>
</dbReference>
<dbReference type="EMBL" id="MU853655">
    <property type="protein sequence ID" value="KAK4139640.1"/>
    <property type="molecule type" value="Genomic_DNA"/>
</dbReference>
<protein>
    <recommendedName>
        <fullName evidence="4">tripeptidyl-peptidase II</fullName>
        <ecNumber evidence="4">3.4.14.10</ecNumber>
    </recommendedName>
</protein>
<accession>A0AAN6ZHR9</accession>
<keyword evidence="10 15" id="KW-0720">Serine protease</keyword>
<evidence type="ECO:0000256" key="8">
    <source>
        <dbReference type="ARBA" id="ARBA00022729"/>
    </source>
</evidence>
<dbReference type="CDD" id="cd11377">
    <property type="entry name" value="Pro-peptidase_S53"/>
    <property type="match status" value="1"/>
</dbReference>
<feature type="active site" description="Charge relay system" evidence="15">
    <location>
        <position position="307"/>
    </location>
</feature>
<feature type="compositionally biased region" description="Basic and acidic residues" evidence="16">
    <location>
        <begin position="187"/>
        <end position="208"/>
    </location>
</feature>
<name>A0AAN6ZHR9_9PEZI</name>
<keyword evidence="8 17" id="KW-0732">Signal</keyword>
<dbReference type="Proteomes" id="UP001302676">
    <property type="component" value="Unassembled WGS sequence"/>
</dbReference>
<dbReference type="PROSITE" id="PS00138">
    <property type="entry name" value="SUBTILASE_SER"/>
    <property type="match status" value="1"/>
</dbReference>
<evidence type="ECO:0000313" key="19">
    <source>
        <dbReference type="EMBL" id="KAK4139640.1"/>
    </source>
</evidence>
<evidence type="ECO:0000256" key="13">
    <source>
        <dbReference type="ARBA" id="ARBA00023145"/>
    </source>
</evidence>
<feature type="active site" description="Charge relay system" evidence="15">
    <location>
        <position position="311"/>
    </location>
</feature>
<reference evidence="19" key="2">
    <citation type="submission" date="2023-05" db="EMBL/GenBank/DDBJ databases">
        <authorList>
            <consortium name="Lawrence Berkeley National Laboratory"/>
            <person name="Steindorff A."/>
            <person name="Hensen N."/>
            <person name="Bonometti L."/>
            <person name="Westerberg I."/>
            <person name="Brannstrom I.O."/>
            <person name="Guillou S."/>
            <person name="Cros-Aarteil S."/>
            <person name="Calhoun S."/>
            <person name="Haridas S."/>
            <person name="Kuo A."/>
            <person name="Mondo S."/>
            <person name="Pangilinan J."/>
            <person name="Riley R."/>
            <person name="Labutti K."/>
            <person name="Andreopoulos B."/>
            <person name="Lipzen A."/>
            <person name="Chen C."/>
            <person name="Yanf M."/>
            <person name="Daum C."/>
            <person name="Ng V."/>
            <person name="Clum A."/>
            <person name="Ohm R."/>
            <person name="Martin F."/>
            <person name="Silar P."/>
            <person name="Natvig D."/>
            <person name="Lalanne C."/>
            <person name="Gautier V."/>
            <person name="Ament-Velasquez S.L."/>
            <person name="Kruys A."/>
            <person name="Hutchinson M.I."/>
            <person name="Powell A.J."/>
            <person name="Barry K."/>
            <person name="Miller A.N."/>
            <person name="Grigoriev I.V."/>
            <person name="Debuchy R."/>
            <person name="Gladieux P."/>
            <person name="Thoren M.H."/>
            <person name="Johannesson H."/>
        </authorList>
    </citation>
    <scope>NUCLEOTIDE SEQUENCE</scope>
    <source>
        <strain evidence="19">CBS 141.50</strain>
    </source>
</reference>
<gene>
    <name evidence="19" type="ORF">C8A04DRAFT_15683</name>
</gene>
<dbReference type="InterPro" id="IPR050819">
    <property type="entry name" value="Tripeptidyl-peptidase_I"/>
</dbReference>
<comment type="subcellular location">
    <subcellularLocation>
        <location evidence="3">Secreted</location>
        <location evidence="3">Extracellular space</location>
    </subcellularLocation>
</comment>
<feature type="binding site" evidence="15">
    <location>
        <position position="628"/>
    </location>
    <ligand>
        <name>Ca(2+)</name>
        <dbReference type="ChEBI" id="CHEBI:29108"/>
    </ligand>
</feature>
<feature type="chain" id="PRO_5043055733" description="tripeptidyl-peptidase II" evidence="17">
    <location>
        <begin position="22"/>
        <end position="649"/>
    </location>
</feature>
<organism evidence="19 20">
    <name type="scientific">Dichotomopilus funicola</name>
    <dbReference type="NCBI Taxonomy" id="1934379"/>
    <lineage>
        <taxon>Eukaryota</taxon>
        <taxon>Fungi</taxon>
        <taxon>Dikarya</taxon>
        <taxon>Ascomycota</taxon>
        <taxon>Pezizomycotina</taxon>
        <taxon>Sordariomycetes</taxon>
        <taxon>Sordariomycetidae</taxon>
        <taxon>Sordariales</taxon>
        <taxon>Chaetomiaceae</taxon>
        <taxon>Dichotomopilus</taxon>
    </lineage>
</organism>
<dbReference type="SUPFAM" id="SSF54897">
    <property type="entry name" value="Protease propeptides/inhibitors"/>
    <property type="match status" value="1"/>
</dbReference>
<evidence type="ECO:0000313" key="20">
    <source>
        <dbReference type="Proteomes" id="UP001302676"/>
    </source>
</evidence>
<dbReference type="GO" id="GO:0008240">
    <property type="term" value="F:tripeptidyl-peptidase activity"/>
    <property type="evidence" value="ECO:0007669"/>
    <property type="project" value="UniProtKB-EC"/>
</dbReference>
<evidence type="ECO:0000256" key="12">
    <source>
        <dbReference type="ARBA" id="ARBA00023026"/>
    </source>
</evidence>
<evidence type="ECO:0000256" key="5">
    <source>
        <dbReference type="ARBA" id="ARBA00022525"/>
    </source>
</evidence>
<evidence type="ECO:0000256" key="14">
    <source>
        <dbReference type="ARBA" id="ARBA00023180"/>
    </source>
</evidence>
<feature type="binding site" evidence="15">
    <location>
        <position position="608"/>
    </location>
    <ligand>
        <name>Ca(2+)</name>
        <dbReference type="ChEBI" id="CHEBI:29108"/>
    </ligand>
</feature>
<feature type="binding site" evidence="15">
    <location>
        <position position="607"/>
    </location>
    <ligand>
        <name>Ca(2+)</name>
        <dbReference type="ChEBI" id="CHEBI:29108"/>
    </ligand>
</feature>
<keyword evidence="9 15" id="KW-0378">Hydrolase</keyword>
<evidence type="ECO:0000256" key="3">
    <source>
        <dbReference type="ARBA" id="ARBA00004239"/>
    </source>
</evidence>
<dbReference type="InterPro" id="IPR023828">
    <property type="entry name" value="Peptidase_S8_Ser-AS"/>
</dbReference>
<dbReference type="EC" id="3.4.14.10" evidence="4"/>
<dbReference type="Pfam" id="PF00082">
    <property type="entry name" value="Peptidase_S8"/>
    <property type="match status" value="1"/>
</dbReference>
<feature type="signal peptide" evidence="17">
    <location>
        <begin position="1"/>
        <end position="21"/>
    </location>
</feature>
<evidence type="ECO:0000256" key="4">
    <source>
        <dbReference type="ARBA" id="ARBA00012462"/>
    </source>
</evidence>
<keyword evidence="20" id="KW-1185">Reference proteome</keyword>
<evidence type="ECO:0000256" key="6">
    <source>
        <dbReference type="ARBA" id="ARBA00022670"/>
    </source>
</evidence>
<comment type="function">
    <text evidence="2">Secreted tripeptidyl-peptidase which degrades proteins at acidic pHs and is involved in virulence.</text>
</comment>
<dbReference type="GO" id="GO:0004252">
    <property type="term" value="F:serine-type endopeptidase activity"/>
    <property type="evidence" value="ECO:0007669"/>
    <property type="project" value="UniProtKB-UniRule"/>
</dbReference>
<feature type="domain" description="Peptidase S53" evidence="18">
    <location>
        <begin position="229"/>
        <end position="648"/>
    </location>
</feature>
<keyword evidence="14" id="KW-0325">Glycoprotein</keyword>
<dbReference type="InterPro" id="IPR015366">
    <property type="entry name" value="S53_propep"/>
</dbReference>
<evidence type="ECO:0000256" key="17">
    <source>
        <dbReference type="SAM" id="SignalP"/>
    </source>
</evidence>
<dbReference type="GO" id="GO:0005576">
    <property type="term" value="C:extracellular region"/>
    <property type="evidence" value="ECO:0007669"/>
    <property type="project" value="UniProtKB-SubCell"/>
</dbReference>
<dbReference type="PROSITE" id="PS51695">
    <property type="entry name" value="SEDOLISIN"/>
    <property type="match status" value="1"/>
</dbReference>
<dbReference type="GeneID" id="87815193"/>
<dbReference type="Gene3D" id="3.40.50.200">
    <property type="entry name" value="Peptidase S8/S53 domain"/>
    <property type="match status" value="1"/>
</dbReference>
<reference evidence="19" key="1">
    <citation type="journal article" date="2023" name="Mol. Phylogenet. Evol.">
        <title>Genome-scale phylogeny and comparative genomics of the fungal order Sordariales.</title>
        <authorList>
            <person name="Hensen N."/>
            <person name="Bonometti L."/>
            <person name="Westerberg I."/>
            <person name="Brannstrom I.O."/>
            <person name="Guillou S."/>
            <person name="Cros-Aarteil S."/>
            <person name="Calhoun S."/>
            <person name="Haridas S."/>
            <person name="Kuo A."/>
            <person name="Mondo S."/>
            <person name="Pangilinan J."/>
            <person name="Riley R."/>
            <person name="LaButti K."/>
            <person name="Andreopoulos B."/>
            <person name="Lipzen A."/>
            <person name="Chen C."/>
            <person name="Yan M."/>
            <person name="Daum C."/>
            <person name="Ng V."/>
            <person name="Clum A."/>
            <person name="Steindorff A."/>
            <person name="Ohm R.A."/>
            <person name="Martin F."/>
            <person name="Silar P."/>
            <person name="Natvig D.O."/>
            <person name="Lalanne C."/>
            <person name="Gautier V."/>
            <person name="Ament-Velasquez S.L."/>
            <person name="Kruys A."/>
            <person name="Hutchinson M.I."/>
            <person name="Powell A.J."/>
            <person name="Barry K."/>
            <person name="Miller A.N."/>
            <person name="Grigoriev I.V."/>
            <person name="Debuchy R."/>
            <person name="Gladieux P."/>
            <person name="Hiltunen Thoren M."/>
            <person name="Johannesson H."/>
        </authorList>
    </citation>
    <scope>NUCLEOTIDE SEQUENCE</scope>
    <source>
        <strain evidence="19">CBS 141.50</strain>
    </source>
</reference>
<proteinExistence type="predicted"/>
<dbReference type="AlphaFoldDB" id="A0AAN6ZHR9"/>
<keyword evidence="11 15" id="KW-0106">Calcium</keyword>
<dbReference type="SMART" id="SM00944">
    <property type="entry name" value="Pro-kuma_activ"/>
    <property type="match status" value="1"/>
</dbReference>
<keyword evidence="12" id="KW-0843">Virulence</keyword>
<dbReference type="GO" id="GO:0006508">
    <property type="term" value="P:proteolysis"/>
    <property type="evidence" value="ECO:0007669"/>
    <property type="project" value="UniProtKB-KW"/>
</dbReference>
<dbReference type="SUPFAM" id="SSF52743">
    <property type="entry name" value="Subtilisin-like"/>
    <property type="match status" value="1"/>
</dbReference>
<evidence type="ECO:0000256" key="11">
    <source>
        <dbReference type="ARBA" id="ARBA00022837"/>
    </source>
</evidence>
<keyword evidence="5" id="KW-0964">Secreted</keyword>
<dbReference type="FunFam" id="3.40.50.200:FF:000015">
    <property type="entry name" value="Tripeptidyl peptidase A"/>
    <property type="match status" value="1"/>
</dbReference>
<dbReference type="InterPro" id="IPR036852">
    <property type="entry name" value="Peptidase_S8/S53_dom_sf"/>
</dbReference>
<dbReference type="PANTHER" id="PTHR14218">
    <property type="entry name" value="PROTEASE S8 TRIPEPTIDYL PEPTIDASE I CLN2"/>
    <property type="match status" value="1"/>
</dbReference>
<feature type="binding site" evidence="15">
    <location>
        <position position="626"/>
    </location>
    <ligand>
        <name>Ca(2+)</name>
        <dbReference type="ChEBI" id="CHEBI:29108"/>
    </ligand>
</feature>
<evidence type="ECO:0000256" key="2">
    <source>
        <dbReference type="ARBA" id="ARBA00002451"/>
    </source>
</evidence>
<dbReference type="GO" id="GO:0046872">
    <property type="term" value="F:metal ion binding"/>
    <property type="evidence" value="ECO:0007669"/>
    <property type="project" value="UniProtKB-UniRule"/>
</dbReference>
<feature type="region of interest" description="Disordered" evidence="16">
    <location>
        <begin position="185"/>
        <end position="216"/>
    </location>
</feature>
<evidence type="ECO:0000259" key="18">
    <source>
        <dbReference type="PROSITE" id="PS51695"/>
    </source>
</evidence>
<keyword evidence="7 15" id="KW-0479">Metal-binding</keyword>
<comment type="catalytic activity">
    <reaction evidence="1">
        <text>Release of an N-terminal tripeptide from a polypeptide.</text>
        <dbReference type="EC" id="3.4.14.10"/>
    </reaction>
</comment>
<evidence type="ECO:0000256" key="10">
    <source>
        <dbReference type="ARBA" id="ARBA00022825"/>
    </source>
</evidence>
<comment type="cofactor">
    <cofactor evidence="15">
        <name>Ca(2+)</name>
        <dbReference type="ChEBI" id="CHEBI:29108"/>
    </cofactor>
    <text evidence="15">Binds 1 Ca(2+) ion per subunit.</text>
</comment>
<feature type="active site" description="Charge relay system" evidence="15">
    <location>
        <position position="566"/>
    </location>
</feature>
<dbReference type="InterPro" id="IPR030400">
    <property type="entry name" value="Sedolisin_dom"/>
</dbReference>
<dbReference type="CDD" id="cd04056">
    <property type="entry name" value="Peptidases_S53"/>
    <property type="match status" value="1"/>
</dbReference>
<evidence type="ECO:0000256" key="16">
    <source>
        <dbReference type="SAM" id="MobiDB-lite"/>
    </source>
</evidence>
<comment type="caution">
    <text evidence="19">The sequence shown here is derived from an EMBL/GenBank/DDBJ whole genome shotgun (WGS) entry which is preliminary data.</text>
</comment>
<evidence type="ECO:0000256" key="15">
    <source>
        <dbReference type="PROSITE-ProRule" id="PRU01032"/>
    </source>
</evidence>
<sequence>MLTTKLTALLSFLSLPLSISSHPTNKPPHEQSHASPSWSLVNPLPPNTPLTLHLALTQPNLHSAPTLLHALSDPSSPTYGQHWTAQQVAEYFAPSDEAFTSVKEWLVSEGVSRENIKKGRKGGWVTVDITAAEAEKVLGAEYGLWERKGDGKRVVRCERYWVPEGLEGIVEMVLPGVGFDTALEAEGGEREESAKGVVKRETEGEKGKGFRALGKKPGKKDGLGDCSELITPACLRALYDIPEPKAFSGLDNTLGIVEFAPQSYAQPDLDLFFSTYTSHLPNGTAPTLAAIDGGYLSSDTTVNTRGESNLDLSYAMALALPTANITLYQVGDSVVWNPATNNNFLDAIDAAYCTTDGGDDKDWDAIYPHDNPSNDPSIYTGKPMCGTFEATKVISVSYGSNEDARPARYRERECNEYLKLGLMGVTVVFSSGDSGVAGLRSQCVEEDGSYTPVGADYGRFNPMFPGTCPYITSVGGTALPPSSVPGKIPEVASTSFGSGGGFSNIFPLPSYQASAIASYFASHEPSYNSSRYNNTQLVRGYPDIALNSENYATAVNGEWMAFSGTSASAPTFAAMIALVNAERLKVGKGSVGFVNPVLYEHPEAFQDVVEGTNPGCGTEGFRAVEGWDPVTGLGAPNFERLRDVFLALP</sequence>
<dbReference type="Pfam" id="PF09286">
    <property type="entry name" value="Pro-kuma_activ"/>
    <property type="match status" value="1"/>
</dbReference>
<evidence type="ECO:0000256" key="7">
    <source>
        <dbReference type="ARBA" id="ARBA00022723"/>
    </source>
</evidence>
<dbReference type="PANTHER" id="PTHR14218:SF19">
    <property type="entry name" value="SERINE PROTEASE AORO, PUTATIVE (AFU_ORTHOLOGUE AFUA_6G10250)-RELATED"/>
    <property type="match status" value="1"/>
</dbReference>